<dbReference type="PANTHER" id="PTHR43798:SF33">
    <property type="entry name" value="HYDROLASE, PUTATIVE (AFU_ORTHOLOGUE AFUA_2G14860)-RELATED"/>
    <property type="match status" value="1"/>
</dbReference>
<evidence type="ECO:0000313" key="4">
    <source>
        <dbReference type="Proteomes" id="UP000192772"/>
    </source>
</evidence>
<dbReference type="InterPro" id="IPR007235">
    <property type="entry name" value="Glyco_trans_28_C"/>
</dbReference>
<accession>A0A0M2ZC12</accession>
<dbReference type="InterPro" id="IPR000073">
    <property type="entry name" value="AB_hydrolase_1"/>
</dbReference>
<proteinExistence type="predicted"/>
<evidence type="ECO:0000259" key="1">
    <source>
        <dbReference type="Pfam" id="PF00561"/>
    </source>
</evidence>
<accession>A0A1A0QW24</accession>
<dbReference type="Gene3D" id="3.40.50.2000">
    <property type="entry name" value="Glycogen Phosphorylase B"/>
    <property type="match status" value="2"/>
</dbReference>
<dbReference type="InterPro" id="IPR050266">
    <property type="entry name" value="AB_hydrolase_sf"/>
</dbReference>
<feature type="domain" description="Glycosyl transferase family 28 C-terminal" evidence="2">
    <location>
        <begin position="543"/>
        <end position="684"/>
    </location>
</feature>
<gene>
    <name evidence="3" type="ORF">BST23_23565</name>
</gene>
<dbReference type="GO" id="GO:0016758">
    <property type="term" value="F:hexosyltransferase activity"/>
    <property type="evidence" value="ECO:0007669"/>
    <property type="project" value="InterPro"/>
</dbReference>
<feature type="domain" description="AB hydrolase-1" evidence="1">
    <location>
        <begin position="48"/>
        <end position="270"/>
    </location>
</feature>
<dbReference type="SUPFAM" id="SSF53474">
    <property type="entry name" value="alpha/beta-Hydrolases"/>
    <property type="match status" value="1"/>
</dbReference>
<dbReference type="GO" id="GO:0016020">
    <property type="term" value="C:membrane"/>
    <property type="evidence" value="ECO:0007669"/>
    <property type="project" value="TreeGrafter"/>
</dbReference>
<comment type="caution">
    <text evidence="3">The sequence shown here is derived from an EMBL/GenBank/DDBJ whole genome shotgun (WGS) entry which is preliminary data.</text>
</comment>
<dbReference type="SUPFAM" id="SSF53756">
    <property type="entry name" value="UDP-Glycosyltransferase/glycogen phosphorylase"/>
    <property type="match status" value="1"/>
</dbReference>
<dbReference type="EMBL" id="MVHP01000039">
    <property type="protein sequence ID" value="ORA60132.1"/>
    <property type="molecule type" value="Genomic_DNA"/>
</dbReference>
<reference evidence="3 4" key="1">
    <citation type="submission" date="2017-02" db="EMBL/GenBank/DDBJ databases">
        <title>The new phylogeny of genus Mycobacterium.</title>
        <authorList>
            <person name="Tortoli E."/>
            <person name="Trovato A."/>
            <person name="Cirillo D.M."/>
        </authorList>
    </citation>
    <scope>NUCLEOTIDE SEQUENCE [LARGE SCALE GENOMIC DNA]</scope>
    <source>
        <strain evidence="3 4">FI-09383</strain>
    </source>
</reference>
<dbReference type="Proteomes" id="UP000192772">
    <property type="component" value="Unassembled WGS sequence"/>
</dbReference>
<dbReference type="STRING" id="81858.BST23_23565"/>
<dbReference type="InterPro" id="IPR029058">
    <property type="entry name" value="AB_hydrolase_fold"/>
</dbReference>
<sequence>MRAEQRRARCPDESGEVTRAGVPLHFDVYGAGATTLLLLPAWSIVDSRFWKAQVPFLARHHRVVTFDGRGSGRSGRPRGAEAFMDREFVADALAVLDATRTDRSVLIGYSRGATWAVQLAAAYPQRVLGVFAIAPACLLPAAAREGDVAWLRTDAEPDGWGLYNRHHWLTGRDSEFKRFYFSEMFPEPHSTKQIEDMLVWSADIDAQTLVDSTGARLLMGEPLDDVAKSVRCPVHVVHGTADRVRHHSIGEQLAEYTGGALTLVEGAGHGVITRDPVRVNTLIRDFVNSLTLPPKTMRWTRASRRRRRVLYLSSPIGLGHARRDIAIARELRQLRTDLDVSWLAQNPVTRLLHTAGEEVHPASRHLLGESEHIETEAGEHDLHAFQAIRRMDEVLVANFMTFTEVVDDPPDLVVADEAWEVDYFLHENPELKRFAFAWLTDFVGWLPMPDGGAREAALTADYNAEMLEQRARFPRLRDRSIFIGNPDDVVDEVFGPGLPSIPEWTRQHFDFAGYVVGSAPPAAPGRMALRRTLGVRSEQRLCVVTVGGTAVGEALLRRVLAAVPVARRKMPELRFLVVTGPRIDPASLPSHRGVRMRGFVPNLADYLAACDVAVVQGGLTTCMELTAAGTPFIYVPLNHHFEQQIHVRHRLDRYRAGRPVPYEETTDPDLLAKVIVDELSAQPEFRAVETDGAKRAASLLAELL</sequence>
<dbReference type="Pfam" id="PF00561">
    <property type="entry name" value="Abhydrolase_1"/>
    <property type="match status" value="1"/>
</dbReference>
<evidence type="ECO:0000313" key="3">
    <source>
        <dbReference type="EMBL" id="ORA60132.1"/>
    </source>
</evidence>
<dbReference type="PANTHER" id="PTHR43798">
    <property type="entry name" value="MONOACYLGLYCEROL LIPASE"/>
    <property type="match status" value="1"/>
</dbReference>
<protein>
    <recommendedName>
        <fullName evidence="5">Alpha/beta hydrolase</fullName>
    </recommendedName>
</protein>
<organism evidence="3 4">
    <name type="scientific">Mycolicibacterium elephantis</name>
    <dbReference type="NCBI Taxonomy" id="81858"/>
    <lineage>
        <taxon>Bacteria</taxon>
        <taxon>Bacillati</taxon>
        <taxon>Actinomycetota</taxon>
        <taxon>Actinomycetes</taxon>
        <taxon>Mycobacteriales</taxon>
        <taxon>Mycobacteriaceae</taxon>
        <taxon>Mycolicibacterium</taxon>
    </lineage>
</organism>
<name>A0A0M2ZC12_9MYCO</name>
<dbReference type="Pfam" id="PF04101">
    <property type="entry name" value="Glyco_tran_28_C"/>
    <property type="match status" value="1"/>
</dbReference>
<dbReference type="RefSeq" id="WP_046753551.1">
    <property type="nucleotide sequence ID" value="NZ_JBCGVB010000022.1"/>
</dbReference>
<evidence type="ECO:0008006" key="5">
    <source>
        <dbReference type="Google" id="ProtNLM"/>
    </source>
</evidence>
<evidence type="ECO:0000259" key="2">
    <source>
        <dbReference type="Pfam" id="PF04101"/>
    </source>
</evidence>
<dbReference type="Gene3D" id="3.40.50.1820">
    <property type="entry name" value="alpha/beta hydrolase"/>
    <property type="match status" value="1"/>
</dbReference>
<dbReference type="AlphaFoldDB" id="A0A0M2ZC12"/>